<dbReference type="Proteomes" id="UP000014680">
    <property type="component" value="Unassembled WGS sequence"/>
</dbReference>
<reference evidence="2 3" key="1">
    <citation type="submission" date="2012-10" db="EMBL/GenBank/DDBJ databases">
        <authorList>
            <person name="Zafar N."/>
            <person name="Inman J."/>
            <person name="Hall N."/>
            <person name="Lorenzi H."/>
            <person name="Caler E."/>
        </authorList>
    </citation>
    <scope>NUCLEOTIDE SEQUENCE [LARGE SCALE GENOMIC DNA]</scope>
    <source>
        <strain evidence="2 3">IP1</strain>
    </source>
</reference>
<dbReference type="AlphaFoldDB" id="A0A0A1UET2"/>
<sequence length="354" mass="41376">MFSWMEMKPVVVLKNDYKEGETIFSDEVLLPIGLYDKYVKEEQKTKNPIYVFLYSVGSEKCDFIGRVVGRSSDVMLHFRSTVFSTEGTAVLQFKVLDVVKSISIKPLSCFFYTIDNYRAVLNGLFQRTKCLFGGQRFFFYTPSNCGIEIVNIEISEVNGKADGCAVMDGQIFDIVFDHIFTREQIYKAIEDDKKEANTKEKGTVECKYCKLEMKKKELRDHIWDACDYSLEQCECCELYYPIAYKKLHRRYCLKYLEKVGIKEKVEEKEEEKENTKVEQKVQEEKIEKIGSPKEKEGEDYSSALAFMEEALKSEDEESDHYEENKMESKLLRPTSPETLKRVVNEKIPLEKWTK</sequence>
<accession>A0A0A1UET2</accession>
<dbReference type="KEGG" id="eiv:EIN_153680"/>
<feature type="compositionally biased region" description="Basic and acidic residues" evidence="1">
    <location>
        <begin position="321"/>
        <end position="330"/>
    </location>
</feature>
<keyword evidence="3" id="KW-1185">Reference proteome</keyword>
<dbReference type="GeneID" id="14890222"/>
<name>A0A0A1UET2_ENTIV</name>
<protein>
    <submittedName>
        <fullName evidence="2">Uncharacterized protein</fullName>
    </submittedName>
</protein>
<feature type="region of interest" description="Disordered" evidence="1">
    <location>
        <begin position="312"/>
        <end position="337"/>
    </location>
</feature>
<proteinExistence type="predicted"/>
<evidence type="ECO:0000256" key="1">
    <source>
        <dbReference type="SAM" id="MobiDB-lite"/>
    </source>
</evidence>
<gene>
    <name evidence="2" type="ORF">EIN_153680</name>
</gene>
<dbReference type="EMBL" id="KB206474">
    <property type="protein sequence ID" value="ELP91331.1"/>
    <property type="molecule type" value="Genomic_DNA"/>
</dbReference>
<evidence type="ECO:0000313" key="3">
    <source>
        <dbReference type="Proteomes" id="UP000014680"/>
    </source>
</evidence>
<dbReference type="RefSeq" id="XP_004258102.1">
    <property type="nucleotide sequence ID" value="XM_004258054.1"/>
</dbReference>
<dbReference type="VEuPathDB" id="AmoebaDB:EIN_153680"/>
<evidence type="ECO:0000313" key="2">
    <source>
        <dbReference type="EMBL" id="ELP91331.1"/>
    </source>
</evidence>
<dbReference type="OrthoDB" id="193703at2759"/>
<dbReference type="OMA" id="CECCELY"/>
<organism evidence="2 3">
    <name type="scientific">Entamoeba invadens IP1</name>
    <dbReference type="NCBI Taxonomy" id="370355"/>
    <lineage>
        <taxon>Eukaryota</taxon>
        <taxon>Amoebozoa</taxon>
        <taxon>Evosea</taxon>
        <taxon>Archamoebae</taxon>
        <taxon>Mastigamoebida</taxon>
        <taxon>Entamoebidae</taxon>
        <taxon>Entamoeba</taxon>
    </lineage>
</organism>